<dbReference type="AlphaFoldDB" id="A0A177K885"/>
<protein>
    <submittedName>
        <fullName evidence="6">Glycosyl transferase</fullName>
    </submittedName>
</protein>
<evidence type="ECO:0000259" key="4">
    <source>
        <dbReference type="Pfam" id="PF00534"/>
    </source>
</evidence>
<keyword evidence="2 6" id="KW-0808">Transferase</keyword>
<dbReference type="Gene3D" id="3.40.50.2000">
    <property type="entry name" value="Glycogen Phosphorylase B"/>
    <property type="match status" value="2"/>
</dbReference>
<comment type="caution">
    <text evidence="6">The sequence shown here is derived from an EMBL/GenBank/DDBJ whole genome shotgun (WGS) entry which is preliminary data.</text>
</comment>
<dbReference type="Proteomes" id="UP000076998">
    <property type="component" value="Unassembled WGS sequence"/>
</dbReference>
<dbReference type="Pfam" id="PF00534">
    <property type="entry name" value="Glycos_transf_1"/>
    <property type="match status" value="1"/>
</dbReference>
<dbReference type="RefSeq" id="WP_064003589.1">
    <property type="nucleotide sequence ID" value="NZ_LSTV01000005.1"/>
</dbReference>
<evidence type="ECO:0000313" key="7">
    <source>
        <dbReference type="Proteomes" id="UP000076998"/>
    </source>
</evidence>
<dbReference type="SUPFAM" id="SSF53756">
    <property type="entry name" value="UDP-Glycosyltransferase/glycogen phosphorylase"/>
    <property type="match status" value="1"/>
</dbReference>
<keyword evidence="1" id="KW-0328">Glycosyltransferase</keyword>
<evidence type="ECO:0000259" key="5">
    <source>
        <dbReference type="Pfam" id="PF13439"/>
    </source>
</evidence>
<dbReference type="Pfam" id="PF13439">
    <property type="entry name" value="Glyco_transf_4"/>
    <property type="match status" value="1"/>
</dbReference>
<dbReference type="GO" id="GO:0016757">
    <property type="term" value="F:glycosyltransferase activity"/>
    <property type="evidence" value="ECO:0007669"/>
    <property type="project" value="UniProtKB-KW"/>
</dbReference>
<dbReference type="InterPro" id="IPR028098">
    <property type="entry name" value="Glyco_trans_4-like_N"/>
</dbReference>
<accession>A0A177K885</accession>
<organism evidence="6 7">
    <name type="scientific">Microbacterium oleivorans</name>
    <dbReference type="NCBI Taxonomy" id="273677"/>
    <lineage>
        <taxon>Bacteria</taxon>
        <taxon>Bacillati</taxon>
        <taxon>Actinomycetota</taxon>
        <taxon>Actinomycetes</taxon>
        <taxon>Micrococcales</taxon>
        <taxon>Microbacteriaceae</taxon>
        <taxon>Microbacterium</taxon>
    </lineage>
</organism>
<proteinExistence type="predicted"/>
<dbReference type="InterPro" id="IPR001296">
    <property type="entry name" value="Glyco_trans_1"/>
</dbReference>
<feature type="domain" description="Glycosyl transferase family 1" evidence="4">
    <location>
        <begin position="198"/>
        <end position="344"/>
    </location>
</feature>
<evidence type="ECO:0000313" key="6">
    <source>
        <dbReference type="EMBL" id="OAH48811.1"/>
    </source>
</evidence>
<evidence type="ECO:0000256" key="3">
    <source>
        <dbReference type="SAM" id="MobiDB-lite"/>
    </source>
</evidence>
<evidence type="ECO:0000256" key="2">
    <source>
        <dbReference type="ARBA" id="ARBA00022679"/>
    </source>
</evidence>
<dbReference type="CDD" id="cd03801">
    <property type="entry name" value="GT4_PimA-like"/>
    <property type="match status" value="1"/>
</dbReference>
<feature type="region of interest" description="Disordered" evidence="3">
    <location>
        <begin position="378"/>
        <end position="408"/>
    </location>
</feature>
<gene>
    <name evidence="6" type="ORF">AYL44_12300</name>
</gene>
<name>A0A177K885_9MICO</name>
<feature type="domain" description="Glycosyltransferase subfamily 4-like N-terminal" evidence="5">
    <location>
        <begin position="20"/>
        <end position="181"/>
    </location>
</feature>
<sequence>MTTPRTVLAAHPGAELFGSDRMFRESVAGLIDGGSRVVVAIPTNGPLIDELRSLGADVVIAPGLVLRKALLRPSGWIRLIRETFRGLGSAWRIMRRVRPDAVYVSTITIPLWPLIARLRRASVISHVHEAEASGNALVNRLLYLPHLLSDEVLVNSRFSQATIRHVLPNLAARTEVVLNGVVGPTSPSPLRAGPDGALRVLYMGRLSPRKGPDLVISAAALLAGDGVPVDVTLVGDTFPGYEWFGEQLRLQAESAPERMSVRFAGFQPDVWSFVADTDVVVVPSRIDEPFGNTAVEAVLGLRPVVVADTSGLREAADGYTTARMVPVNEPAAISDQLRAITESWASVRADVERSRAEALRRHAPESYRAAVRRHVERAVRSGSTSADGFRRRGSARRDRPGTSARDTT</sequence>
<dbReference type="EMBL" id="LSTV01000005">
    <property type="protein sequence ID" value="OAH48811.1"/>
    <property type="molecule type" value="Genomic_DNA"/>
</dbReference>
<dbReference type="PANTHER" id="PTHR12526">
    <property type="entry name" value="GLYCOSYLTRANSFERASE"/>
    <property type="match status" value="1"/>
</dbReference>
<reference evidence="6 7" key="1">
    <citation type="submission" date="2016-02" db="EMBL/GenBank/DDBJ databases">
        <authorList>
            <person name="Wen L."/>
            <person name="He K."/>
            <person name="Yang H."/>
        </authorList>
    </citation>
    <scope>NUCLEOTIDE SEQUENCE [LARGE SCALE GENOMIC DNA]</scope>
    <source>
        <strain evidence="6 7">CD11_3</strain>
    </source>
</reference>
<dbReference type="OrthoDB" id="8878585at2"/>
<evidence type="ECO:0000256" key="1">
    <source>
        <dbReference type="ARBA" id="ARBA00022676"/>
    </source>
</evidence>